<dbReference type="RefSeq" id="WP_145364506.1">
    <property type="nucleotide sequence ID" value="NZ_CP036268.1"/>
</dbReference>
<protein>
    <recommendedName>
        <fullName evidence="8">Ribonuclease VapC</fullName>
        <shortName evidence="8">RNase VapC</shortName>
        <ecNumber evidence="8">3.1.-.-</ecNumber>
    </recommendedName>
    <alternativeName>
        <fullName evidence="8">Toxin VapC</fullName>
    </alternativeName>
</protein>
<dbReference type="EMBL" id="CP036268">
    <property type="protein sequence ID" value="QDT38394.1"/>
    <property type="molecule type" value="Genomic_DNA"/>
</dbReference>
<dbReference type="GO" id="GO:0090729">
    <property type="term" value="F:toxin activity"/>
    <property type="evidence" value="ECO:0007669"/>
    <property type="project" value="UniProtKB-KW"/>
</dbReference>
<evidence type="ECO:0000256" key="2">
    <source>
        <dbReference type="ARBA" id="ARBA00022649"/>
    </source>
</evidence>
<feature type="binding site" evidence="8">
    <location>
        <position position="7"/>
    </location>
    <ligand>
        <name>Mg(2+)</name>
        <dbReference type="ChEBI" id="CHEBI:18420"/>
    </ligand>
</feature>
<dbReference type="Gene3D" id="3.40.50.1010">
    <property type="entry name" value="5'-nuclease"/>
    <property type="match status" value="1"/>
</dbReference>
<proteinExistence type="inferred from homology"/>
<dbReference type="EC" id="3.1.-.-" evidence="8"/>
<dbReference type="AlphaFoldDB" id="A0A517R3E2"/>
<evidence type="ECO:0000256" key="4">
    <source>
        <dbReference type="ARBA" id="ARBA00022723"/>
    </source>
</evidence>
<evidence type="ECO:0000256" key="1">
    <source>
        <dbReference type="ARBA" id="ARBA00001946"/>
    </source>
</evidence>
<dbReference type="GO" id="GO:0000287">
    <property type="term" value="F:magnesium ion binding"/>
    <property type="evidence" value="ECO:0007669"/>
    <property type="project" value="UniProtKB-UniRule"/>
</dbReference>
<dbReference type="GO" id="GO:0016787">
    <property type="term" value="F:hydrolase activity"/>
    <property type="evidence" value="ECO:0007669"/>
    <property type="project" value="UniProtKB-KW"/>
</dbReference>
<keyword evidence="6 8" id="KW-0460">Magnesium</keyword>
<dbReference type="OrthoDB" id="282208at2"/>
<gene>
    <name evidence="10" type="primary">vapC_4</name>
    <name evidence="8" type="synonym">vapC</name>
    <name evidence="10" type="ORF">Pan189_27870</name>
</gene>
<evidence type="ECO:0000256" key="3">
    <source>
        <dbReference type="ARBA" id="ARBA00022722"/>
    </source>
</evidence>
<feature type="binding site" evidence="8">
    <location>
        <position position="100"/>
    </location>
    <ligand>
        <name>Mg(2+)</name>
        <dbReference type="ChEBI" id="CHEBI:18420"/>
    </ligand>
</feature>
<dbReference type="CDD" id="cd18744">
    <property type="entry name" value="PIN_VapC4-5_FitB-like"/>
    <property type="match status" value="1"/>
</dbReference>
<dbReference type="SUPFAM" id="SSF88723">
    <property type="entry name" value="PIN domain-like"/>
    <property type="match status" value="1"/>
</dbReference>
<organism evidence="10 11">
    <name type="scientific">Stratiformator vulcanicus</name>
    <dbReference type="NCBI Taxonomy" id="2527980"/>
    <lineage>
        <taxon>Bacteria</taxon>
        <taxon>Pseudomonadati</taxon>
        <taxon>Planctomycetota</taxon>
        <taxon>Planctomycetia</taxon>
        <taxon>Planctomycetales</taxon>
        <taxon>Planctomycetaceae</taxon>
        <taxon>Stratiformator</taxon>
    </lineage>
</organism>
<dbReference type="KEGG" id="svp:Pan189_27870"/>
<evidence type="ECO:0000256" key="5">
    <source>
        <dbReference type="ARBA" id="ARBA00022801"/>
    </source>
</evidence>
<name>A0A517R3E2_9PLAN</name>
<feature type="domain" description="PIN" evidence="9">
    <location>
        <begin position="5"/>
        <end position="119"/>
    </location>
</feature>
<comment type="cofactor">
    <cofactor evidence="1 8">
        <name>Mg(2+)</name>
        <dbReference type="ChEBI" id="CHEBI:18420"/>
    </cofactor>
</comment>
<dbReference type="GO" id="GO:0004540">
    <property type="term" value="F:RNA nuclease activity"/>
    <property type="evidence" value="ECO:0007669"/>
    <property type="project" value="InterPro"/>
</dbReference>
<comment type="similarity">
    <text evidence="7 8">Belongs to the PINc/VapC protein family.</text>
</comment>
<dbReference type="GO" id="GO:0004519">
    <property type="term" value="F:endonuclease activity"/>
    <property type="evidence" value="ECO:0007669"/>
    <property type="project" value="UniProtKB-KW"/>
</dbReference>
<reference evidence="10 11" key="1">
    <citation type="submission" date="2019-02" db="EMBL/GenBank/DDBJ databases">
        <title>Deep-cultivation of Planctomycetes and their phenomic and genomic characterization uncovers novel biology.</title>
        <authorList>
            <person name="Wiegand S."/>
            <person name="Jogler M."/>
            <person name="Boedeker C."/>
            <person name="Pinto D."/>
            <person name="Vollmers J."/>
            <person name="Rivas-Marin E."/>
            <person name="Kohn T."/>
            <person name="Peeters S.H."/>
            <person name="Heuer A."/>
            <person name="Rast P."/>
            <person name="Oberbeckmann S."/>
            <person name="Bunk B."/>
            <person name="Jeske O."/>
            <person name="Meyerdierks A."/>
            <person name="Storesund J.E."/>
            <person name="Kallscheuer N."/>
            <person name="Luecker S."/>
            <person name="Lage O.M."/>
            <person name="Pohl T."/>
            <person name="Merkel B.J."/>
            <person name="Hornburger P."/>
            <person name="Mueller R.-W."/>
            <person name="Bruemmer F."/>
            <person name="Labrenz M."/>
            <person name="Spormann A.M."/>
            <person name="Op den Camp H."/>
            <person name="Overmann J."/>
            <person name="Amann R."/>
            <person name="Jetten M.S.M."/>
            <person name="Mascher T."/>
            <person name="Medema M.H."/>
            <person name="Devos D.P."/>
            <person name="Kaster A.-K."/>
            <person name="Ovreas L."/>
            <person name="Rohde M."/>
            <person name="Galperin M.Y."/>
            <person name="Jogler C."/>
        </authorList>
    </citation>
    <scope>NUCLEOTIDE SEQUENCE [LARGE SCALE GENOMIC DNA]</scope>
    <source>
        <strain evidence="10 11">Pan189</strain>
    </source>
</reference>
<dbReference type="Proteomes" id="UP000317318">
    <property type="component" value="Chromosome"/>
</dbReference>
<dbReference type="Pfam" id="PF01850">
    <property type="entry name" value="PIN"/>
    <property type="match status" value="1"/>
</dbReference>
<evidence type="ECO:0000256" key="8">
    <source>
        <dbReference type="HAMAP-Rule" id="MF_00265"/>
    </source>
</evidence>
<accession>A0A517R3E2</accession>
<dbReference type="InterPro" id="IPR022907">
    <property type="entry name" value="VapC_family"/>
</dbReference>
<evidence type="ECO:0000259" key="9">
    <source>
        <dbReference type="Pfam" id="PF01850"/>
    </source>
</evidence>
<evidence type="ECO:0000256" key="7">
    <source>
        <dbReference type="ARBA" id="ARBA00038093"/>
    </source>
</evidence>
<dbReference type="PANTHER" id="PTHR33653">
    <property type="entry name" value="RIBONUCLEASE VAPC2"/>
    <property type="match status" value="1"/>
</dbReference>
<evidence type="ECO:0000313" key="10">
    <source>
        <dbReference type="EMBL" id="QDT38394.1"/>
    </source>
</evidence>
<dbReference type="PANTHER" id="PTHR33653:SF1">
    <property type="entry name" value="RIBONUCLEASE VAPC2"/>
    <property type="match status" value="1"/>
</dbReference>
<keyword evidence="11" id="KW-1185">Reference proteome</keyword>
<dbReference type="InterPro" id="IPR050556">
    <property type="entry name" value="Type_II_TA_system_RNase"/>
</dbReference>
<evidence type="ECO:0000256" key="6">
    <source>
        <dbReference type="ARBA" id="ARBA00022842"/>
    </source>
</evidence>
<keyword evidence="5 8" id="KW-0378">Hydrolase</keyword>
<keyword evidence="8" id="KW-0800">Toxin</keyword>
<dbReference type="HAMAP" id="MF_00265">
    <property type="entry name" value="VapC_Nob1"/>
    <property type="match status" value="1"/>
</dbReference>
<evidence type="ECO:0000313" key="11">
    <source>
        <dbReference type="Proteomes" id="UP000317318"/>
    </source>
</evidence>
<dbReference type="InterPro" id="IPR002716">
    <property type="entry name" value="PIN_dom"/>
</dbReference>
<keyword evidence="4 8" id="KW-0479">Metal-binding</keyword>
<keyword evidence="10" id="KW-0255">Endonuclease</keyword>
<keyword evidence="3 8" id="KW-0540">Nuclease</keyword>
<dbReference type="InterPro" id="IPR029060">
    <property type="entry name" value="PIN-like_dom_sf"/>
</dbReference>
<keyword evidence="2 8" id="KW-1277">Toxin-antitoxin system</keyword>
<sequence length="136" mass="15502">MSEALLDTDILSEVLKQKDDSVVAMASLYLQEHGRFSISSITRYEILRGLKHKGATRQVRKFEEFCRHSVVHAVTDEILDRTADLWVLGERGGRPHRDADLIIAATALEHDRVLVTGNTPHFEWIPNLSLENWRAV</sequence>
<comment type="function">
    <text evidence="8">Toxic component of a toxin-antitoxin (TA) system. An RNase.</text>
</comment>